<accession>A0A0V0UA22</accession>
<proteinExistence type="predicted"/>
<dbReference type="Proteomes" id="UP000055048">
    <property type="component" value="Unassembled WGS sequence"/>
</dbReference>
<evidence type="ECO:0000313" key="2">
    <source>
        <dbReference type="Proteomes" id="UP000055048"/>
    </source>
</evidence>
<dbReference type="AlphaFoldDB" id="A0A0V0UA22"/>
<protein>
    <submittedName>
        <fullName evidence="1">Uncharacterized protein</fullName>
    </submittedName>
</protein>
<name>A0A0V0UA22_9BILA</name>
<reference evidence="1 2" key="1">
    <citation type="submission" date="2015-01" db="EMBL/GenBank/DDBJ databases">
        <title>Evolution of Trichinella species and genotypes.</title>
        <authorList>
            <person name="Korhonen P.K."/>
            <person name="Edoardo P."/>
            <person name="Giuseppe L.R."/>
            <person name="Gasser R.B."/>
        </authorList>
    </citation>
    <scope>NUCLEOTIDE SEQUENCE [LARGE SCALE GENOMIC DNA]</scope>
    <source>
        <strain evidence="1">ISS417</strain>
    </source>
</reference>
<gene>
    <name evidence="1" type="ORF">T05_13042</name>
</gene>
<keyword evidence="2" id="KW-1185">Reference proteome</keyword>
<organism evidence="1 2">
    <name type="scientific">Trichinella murrelli</name>
    <dbReference type="NCBI Taxonomy" id="144512"/>
    <lineage>
        <taxon>Eukaryota</taxon>
        <taxon>Metazoa</taxon>
        <taxon>Ecdysozoa</taxon>
        <taxon>Nematoda</taxon>
        <taxon>Enoplea</taxon>
        <taxon>Dorylaimia</taxon>
        <taxon>Trichinellida</taxon>
        <taxon>Trichinellidae</taxon>
        <taxon>Trichinella</taxon>
    </lineage>
</organism>
<dbReference type="EMBL" id="JYDJ01000035">
    <property type="protein sequence ID" value="KRX47983.1"/>
    <property type="molecule type" value="Genomic_DNA"/>
</dbReference>
<sequence>MIRKPSVDQLYYPRNGHNLTVDGQLGRNNTISLSCTHLFHIVTNILGHLIRLSIYLSVGCSTNTSCCLNRSRTH</sequence>
<evidence type="ECO:0000313" key="1">
    <source>
        <dbReference type="EMBL" id="KRX47983.1"/>
    </source>
</evidence>
<comment type="caution">
    <text evidence="1">The sequence shown here is derived from an EMBL/GenBank/DDBJ whole genome shotgun (WGS) entry which is preliminary data.</text>
</comment>